<evidence type="ECO:0000259" key="7">
    <source>
        <dbReference type="PROSITE" id="PS50020"/>
    </source>
</evidence>
<dbReference type="Gene3D" id="1.10.555.10">
    <property type="entry name" value="Rho GTPase activation protein"/>
    <property type="match status" value="1"/>
</dbReference>
<feature type="region of interest" description="Disordered" evidence="4">
    <location>
        <begin position="222"/>
        <end position="346"/>
    </location>
</feature>
<proteinExistence type="predicted"/>
<evidence type="ECO:0000259" key="6">
    <source>
        <dbReference type="PROSITE" id="PS50003"/>
    </source>
</evidence>
<evidence type="ECO:0008006" key="11">
    <source>
        <dbReference type="Google" id="ProtNLM"/>
    </source>
</evidence>
<gene>
    <name evidence="9" type="ORF">SPPG_04155</name>
</gene>
<dbReference type="PANTHER" id="PTHR23176">
    <property type="entry name" value="RHO/RAC/CDC GTPASE-ACTIVATING PROTEIN"/>
    <property type="match status" value="1"/>
</dbReference>
<dbReference type="Gene3D" id="2.30.29.30">
    <property type="entry name" value="Pleckstrin-homology domain (PH domain)/Phosphotyrosine-binding domain (PTB)"/>
    <property type="match status" value="1"/>
</dbReference>
<feature type="compositionally biased region" description="Polar residues" evidence="4">
    <location>
        <begin position="299"/>
        <end position="314"/>
    </location>
</feature>
<dbReference type="InterPro" id="IPR008936">
    <property type="entry name" value="Rho_GTPase_activation_prot"/>
</dbReference>
<dbReference type="SMART" id="SM00324">
    <property type="entry name" value="RhoGAP"/>
    <property type="match status" value="1"/>
</dbReference>
<dbReference type="PROSITE" id="PS50003">
    <property type="entry name" value="PH_DOMAIN"/>
    <property type="match status" value="1"/>
</dbReference>
<feature type="domain" description="WW" evidence="7">
    <location>
        <begin position="110"/>
        <end position="143"/>
    </location>
</feature>
<feature type="domain" description="PH" evidence="6">
    <location>
        <begin position="348"/>
        <end position="447"/>
    </location>
</feature>
<evidence type="ECO:0000256" key="4">
    <source>
        <dbReference type="SAM" id="MobiDB-lite"/>
    </source>
</evidence>
<dbReference type="PROSITE" id="PS50238">
    <property type="entry name" value="RHOGAP"/>
    <property type="match status" value="1"/>
</dbReference>
<evidence type="ECO:0000313" key="9">
    <source>
        <dbReference type="EMBL" id="KND01064.1"/>
    </source>
</evidence>
<feature type="region of interest" description="Disordered" evidence="4">
    <location>
        <begin position="138"/>
        <end position="192"/>
    </location>
</feature>
<dbReference type="CDD" id="cd00201">
    <property type="entry name" value="WW"/>
    <property type="match status" value="1"/>
</dbReference>
<dbReference type="InterPro" id="IPR001849">
    <property type="entry name" value="PH_domain"/>
</dbReference>
<evidence type="ECO:0000256" key="2">
    <source>
        <dbReference type="ARBA" id="ARBA00022468"/>
    </source>
</evidence>
<keyword evidence="10" id="KW-1185">Reference proteome</keyword>
<protein>
    <recommendedName>
        <fullName evidence="11">RhoGAP-domain-containing protein</fullName>
    </recommendedName>
</protein>
<dbReference type="AlphaFoldDB" id="A0A0L0HJS7"/>
<dbReference type="Gene3D" id="2.20.70.10">
    <property type="match status" value="1"/>
</dbReference>
<dbReference type="Pfam" id="PF00169">
    <property type="entry name" value="PH"/>
    <property type="match status" value="1"/>
</dbReference>
<dbReference type="Pfam" id="PF14604">
    <property type="entry name" value="SH3_9"/>
    <property type="match status" value="1"/>
</dbReference>
<dbReference type="CDD" id="cd00174">
    <property type="entry name" value="SH3"/>
    <property type="match status" value="1"/>
</dbReference>
<feature type="domain" description="SH3" evidence="5">
    <location>
        <begin position="2"/>
        <end position="61"/>
    </location>
</feature>
<keyword evidence="2" id="KW-0343">GTPase activation</keyword>
<dbReference type="InterPro" id="IPR000198">
    <property type="entry name" value="RhoGAP_dom"/>
</dbReference>
<name>A0A0L0HJS7_SPIPD</name>
<feature type="compositionally biased region" description="Basic and acidic residues" evidence="4">
    <location>
        <begin position="177"/>
        <end position="190"/>
    </location>
</feature>
<dbReference type="GO" id="GO:0007165">
    <property type="term" value="P:signal transduction"/>
    <property type="evidence" value="ECO:0007669"/>
    <property type="project" value="InterPro"/>
</dbReference>
<feature type="compositionally biased region" description="Pro residues" evidence="4">
    <location>
        <begin position="319"/>
        <end position="329"/>
    </location>
</feature>
<dbReference type="OrthoDB" id="79452at2759"/>
<dbReference type="Pfam" id="PF00620">
    <property type="entry name" value="RhoGAP"/>
    <property type="match status" value="1"/>
</dbReference>
<dbReference type="SMART" id="SM00233">
    <property type="entry name" value="PH"/>
    <property type="match status" value="1"/>
</dbReference>
<dbReference type="GO" id="GO:0005096">
    <property type="term" value="F:GTPase activator activity"/>
    <property type="evidence" value="ECO:0007669"/>
    <property type="project" value="UniProtKB-KW"/>
</dbReference>
<sequence>MDKPLKARALWDYSAIEDNELDLCVGDYIDIIELCNSDWYEGSINGKTGFFPANRVELIPFIQERSPAAAAAFAQGADKENPFEDDKVIPPLPAHAHPPGHPHDGANTHATHEKDWKSVAQPDGQTYFWNAHTGETAWSTGNGSASGSGRTSASTSAWGQEGPVTSTDGFNASGADRSAHGEAPTEKDAGTSDLLSDLARVIDEFDAGPVSDTSIHSLTGSLLTLPPQKMESGSGAREVDTPVSSPSSGVQNTYGEGNGLHGSHGLQEFHEATTASGSHPESTPLSSSSRSGSAHGQSQEETPLSPISNSNQDELWNVVPPPPPPPPPLFLDEPDEPDTPITTVPPEIIRREGYISLKQKSPPKGTWTTTFAILTVGFLILYPSAKSKRKPSRVLRLSSVQLDAVGRQHTKRKHAFSLVCDEGGFLVQPAKDSEVWEWMDAIREASRERSTPSEYENATSKLFAARDESDSGKQDDVAKPRSRRPTTSRPDEDSGKSNVKSKLGAFLFKRPSVDKLKEKGIIRDEDQVFGGNLATQTTPTTPIPPVITACITQVDRRGLESQGIYRLSGNASTVQKIRVGFNSKESVDLSDEGLDINVVASVLKLYLRELQEPVIPFAFYEKFIQAAKQPDYDTRLCDLKTLIQSLPLPNYTTLEYLFRHLSRVSSHSHTNKMEPANLAIVFGPTLLRPPDNMASMGSELMNMSWCNAVVEGVLVQVEWVFDGDTC</sequence>
<evidence type="ECO:0000313" key="10">
    <source>
        <dbReference type="Proteomes" id="UP000053201"/>
    </source>
</evidence>
<feature type="domain" description="Rho-GAP" evidence="8">
    <location>
        <begin position="531"/>
        <end position="721"/>
    </location>
</feature>
<organism evidence="9 10">
    <name type="scientific">Spizellomyces punctatus (strain DAOM BR117)</name>
    <dbReference type="NCBI Taxonomy" id="645134"/>
    <lineage>
        <taxon>Eukaryota</taxon>
        <taxon>Fungi</taxon>
        <taxon>Fungi incertae sedis</taxon>
        <taxon>Chytridiomycota</taxon>
        <taxon>Chytridiomycota incertae sedis</taxon>
        <taxon>Chytridiomycetes</taxon>
        <taxon>Spizellomycetales</taxon>
        <taxon>Spizellomycetaceae</taxon>
        <taxon>Spizellomyces</taxon>
    </lineage>
</organism>
<dbReference type="PROSITE" id="PS50020">
    <property type="entry name" value="WW_DOMAIN_2"/>
    <property type="match status" value="1"/>
</dbReference>
<dbReference type="SUPFAM" id="SSF48350">
    <property type="entry name" value="GTPase activation domain, GAP"/>
    <property type="match status" value="1"/>
</dbReference>
<feature type="compositionally biased region" description="Low complexity" evidence="4">
    <location>
        <begin position="276"/>
        <end position="297"/>
    </location>
</feature>
<dbReference type="Proteomes" id="UP000053201">
    <property type="component" value="Unassembled WGS sequence"/>
</dbReference>
<dbReference type="InterPro" id="IPR036028">
    <property type="entry name" value="SH3-like_dom_sf"/>
</dbReference>
<evidence type="ECO:0000256" key="1">
    <source>
        <dbReference type="ARBA" id="ARBA00022443"/>
    </source>
</evidence>
<dbReference type="RefSeq" id="XP_016609103.1">
    <property type="nucleotide sequence ID" value="XM_016752403.1"/>
</dbReference>
<feature type="region of interest" description="Disordered" evidence="4">
    <location>
        <begin position="446"/>
        <end position="498"/>
    </location>
</feature>
<dbReference type="Gene3D" id="2.30.30.40">
    <property type="entry name" value="SH3 Domains"/>
    <property type="match status" value="1"/>
</dbReference>
<keyword evidence="1 3" id="KW-0728">SH3 domain</keyword>
<feature type="compositionally biased region" description="Polar residues" evidence="4">
    <location>
        <begin position="242"/>
        <end position="255"/>
    </location>
</feature>
<dbReference type="SMART" id="SM00326">
    <property type="entry name" value="SH3"/>
    <property type="match status" value="1"/>
</dbReference>
<evidence type="ECO:0000259" key="8">
    <source>
        <dbReference type="PROSITE" id="PS50238"/>
    </source>
</evidence>
<dbReference type="InterPro" id="IPR050729">
    <property type="entry name" value="Rho-GAP"/>
</dbReference>
<dbReference type="InterPro" id="IPR001202">
    <property type="entry name" value="WW_dom"/>
</dbReference>
<dbReference type="GO" id="GO:0005737">
    <property type="term" value="C:cytoplasm"/>
    <property type="evidence" value="ECO:0007669"/>
    <property type="project" value="TreeGrafter"/>
</dbReference>
<dbReference type="InterPro" id="IPR011993">
    <property type="entry name" value="PH-like_dom_sf"/>
</dbReference>
<evidence type="ECO:0000256" key="3">
    <source>
        <dbReference type="PROSITE-ProRule" id="PRU00192"/>
    </source>
</evidence>
<dbReference type="SUPFAM" id="SSF50044">
    <property type="entry name" value="SH3-domain"/>
    <property type="match status" value="1"/>
</dbReference>
<dbReference type="PROSITE" id="PS50002">
    <property type="entry name" value="SH3"/>
    <property type="match status" value="1"/>
</dbReference>
<feature type="compositionally biased region" description="Basic and acidic residues" evidence="4">
    <location>
        <begin position="464"/>
        <end position="479"/>
    </location>
</feature>
<dbReference type="EMBL" id="KQ257455">
    <property type="protein sequence ID" value="KND01064.1"/>
    <property type="molecule type" value="Genomic_DNA"/>
</dbReference>
<dbReference type="InParanoid" id="A0A0L0HJS7"/>
<reference evidence="9 10" key="1">
    <citation type="submission" date="2009-08" db="EMBL/GenBank/DDBJ databases">
        <title>The Genome Sequence of Spizellomyces punctatus strain DAOM BR117.</title>
        <authorList>
            <consortium name="The Broad Institute Genome Sequencing Platform"/>
            <person name="Russ C."/>
            <person name="Cuomo C."/>
            <person name="Shea T."/>
            <person name="Young S.K."/>
            <person name="Zeng Q."/>
            <person name="Koehrsen M."/>
            <person name="Haas B."/>
            <person name="Borodovsky M."/>
            <person name="Guigo R."/>
            <person name="Alvarado L."/>
            <person name="Berlin A."/>
            <person name="Bochicchio J."/>
            <person name="Borenstein D."/>
            <person name="Chapman S."/>
            <person name="Chen Z."/>
            <person name="Engels R."/>
            <person name="Freedman E."/>
            <person name="Gellesch M."/>
            <person name="Goldberg J."/>
            <person name="Griggs A."/>
            <person name="Gujja S."/>
            <person name="Heiman D."/>
            <person name="Hepburn T."/>
            <person name="Howarth C."/>
            <person name="Jen D."/>
            <person name="Larson L."/>
            <person name="Lewis B."/>
            <person name="Mehta T."/>
            <person name="Park D."/>
            <person name="Pearson M."/>
            <person name="Roberts A."/>
            <person name="Saif S."/>
            <person name="Shenoy N."/>
            <person name="Sisk P."/>
            <person name="Stolte C."/>
            <person name="Sykes S."/>
            <person name="Thomson T."/>
            <person name="Walk T."/>
            <person name="White J."/>
            <person name="Yandava C."/>
            <person name="Burger G."/>
            <person name="Gray M.W."/>
            <person name="Holland P.W.H."/>
            <person name="King N."/>
            <person name="Lang F.B.F."/>
            <person name="Roger A.J."/>
            <person name="Ruiz-Trillo I."/>
            <person name="Lander E."/>
            <person name="Nusbaum C."/>
        </authorList>
    </citation>
    <scope>NUCLEOTIDE SEQUENCE [LARGE SCALE GENOMIC DNA]</scope>
    <source>
        <strain evidence="9 10">DAOM BR117</strain>
    </source>
</reference>
<dbReference type="InterPro" id="IPR001452">
    <property type="entry name" value="SH3_domain"/>
</dbReference>
<dbReference type="eggNOG" id="KOG1450">
    <property type="taxonomic scope" value="Eukaryota"/>
</dbReference>
<dbReference type="GeneID" id="27687622"/>
<accession>A0A0L0HJS7</accession>
<dbReference type="VEuPathDB" id="FungiDB:SPPG_04155"/>
<dbReference type="STRING" id="645134.A0A0L0HJS7"/>
<dbReference type="CDD" id="cd00159">
    <property type="entry name" value="RhoGAP"/>
    <property type="match status" value="1"/>
</dbReference>
<dbReference type="SUPFAM" id="SSF50729">
    <property type="entry name" value="PH domain-like"/>
    <property type="match status" value="1"/>
</dbReference>
<dbReference type="PANTHER" id="PTHR23176:SF129">
    <property type="entry name" value="RHO GTPASE ACTIVATING PROTEIN AT 16F, ISOFORM E-RELATED"/>
    <property type="match status" value="1"/>
</dbReference>
<evidence type="ECO:0000259" key="5">
    <source>
        <dbReference type="PROSITE" id="PS50002"/>
    </source>
</evidence>
<feature type="compositionally biased region" description="Low complexity" evidence="4">
    <location>
        <begin position="138"/>
        <end position="157"/>
    </location>
</feature>